<protein>
    <recommendedName>
        <fullName evidence="4">YitT family protein</fullName>
    </recommendedName>
</protein>
<keyword evidence="1" id="KW-0472">Membrane</keyword>
<name>A0A0P8W906_9CLOT</name>
<keyword evidence="3" id="KW-1185">Reference proteome</keyword>
<comment type="caution">
    <text evidence="2">The sequence shown here is derived from an EMBL/GenBank/DDBJ whole genome shotgun (WGS) entry which is preliminary data.</text>
</comment>
<keyword evidence="1" id="KW-1133">Transmembrane helix</keyword>
<sequence length="226" mass="25160">MKKATFYTELAYLFGIAGLALGTAFMEKAGMGISMVVAPAYLIYLKFSKVWTFVTFGMAEYSLQVALLVIMVIILRKFKVSYLFSFVTAIIYGFTLDGCMALVANINTSSFAMGIAFYIIGLVLCAIGVAFIFHTYIAPEVYELFVKEVSIKTHSNINHFKIGYDCFSCLLGIILSFLFFGLFHFEGVKLGTIICALVNGRIIGAISHLMEKHLNFIDGLPLRKFF</sequence>
<feature type="transmembrane region" description="Helical" evidence="1">
    <location>
        <begin position="50"/>
        <end position="75"/>
    </location>
</feature>
<feature type="transmembrane region" description="Helical" evidence="1">
    <location>
        <begin position="82"/>
        <end position="103"/>
    </location>
</feature>
<reference evidence="2 3" key="1">
    <citation type="submission" date="2015-09" db="EMBL/GenBank/DDBJ databases">
        <title>Genome sequence of Oxobacter pfennigii DSM 3222.</title>
        <authorList>
            <person name="Poehlein A."/>
            <person name="Bengelsdorf F.R."/>
            <person name="Schiel-Bengelsdorf B."/>
            <person name="Duerre P."/>
            <person name="Daniel R."/>
        </authorList>
    </citation>
    <scope>NUCLEOTIDE SEQUENCE [LARGE SCALE GENOMIC DNA]</scope>
    <source>
        <strain evidence="2 3">DSM 3222</strain>
    </source>
</reference>
<feature type="transmembrane region" description="Helical" evidence="1">
    <location>
        <begin position="162"/>
        <end position="184"/>
    </location>
</feature>
<dbReference type="RefSeq" id="WP_054875045.1">
    <property type="nucleotide sequence ID" value="NZ_LKET01000030.1"/>
</dbReference>
<evidence type="ECO:0000313" key="2">
    <source>
        <dbReference type="EMBL" id="KPU44501.1"/>
    </source>
</evidence>
<dbReference type="PANTHER" id="PTHR40078">
    <property type="entry name" value="INTEGRAL MEMBRANE PROTEIN-RELATED"/>
    <property type="match status" value="1"/>
</dbReference>
<evidence type="ECO:0000256" key="1">
    <source>
        <dbReference type="SAM" id="Phobius"/>
    </source>
</evidence>
<dbReference type="PANTHER" id="PTHR40078:SF1">
    <property type="entry name" value="INTEGRAL MEMBRANE PROTEIN"/>
    <property type="match status" value="1"/>
</dbReference>
<dbReference type="OrthoDB" id="2048525at2"/>
<proteinExistence type="predicted"/>
<keyword evidence="1" id="KW-0812">Transmembrane</keyword>
<feature type="transmembrane region" description="Helical" evidence="1">
    <location>
        <begin position="115"/>
        <end position="137"/>
    </location>
</feature>
<accession>A0A0P8W906</accession>
<dbReference type="EMBL" id="LKET01000030">
    <property type="protein sequence ID" value="KPU44501.1"/>
    <property type="molecule type" value="Genomic_DNA"/>
</dbReference>
<evidence type="ECO:0008006" key="4">
    <source>
        <dbReference type="Google" id="ProtNLM"/>
    </source>
</evidence>
<organism evidence="2 3">
    <name type="scientific">Oxobacter pfennigii</name>
    <dbReference type="NCBI Taxonomy" id="36849"/>
    <lineage>
        <taxon>Bacteria</taxon>
        <taxon>Bacillati</taxon>
        <taxon>Bacillota</taxon>
        <taxon>Clostridia</taxon>
        <taxon>Eubacteriales</taxon>
        <taxon>Clostridiaceae</taxon>
        <taxon>Oxobacter</taxon>
    </lineage>
</organism>
<gene>
    <name evidence="2" type="ORF">OXPF_19950</name>
</gene>
<dbReference type="PATRIC" id="fig|36849.3.peg.2108"/>
<dbReference type="Proteomes" id="UP000050326">
    <property type="component" value="Unassembled WGS sequence"/>
</dbReference>
<dbReference type="AlphaFoldDB" id="A0A0P8W906"/>
<dbReference type="InterPro" id="IPR038750">
    <property type="entry name" value="YczE/YyaS-like"/>
</dbReference>
<evidence type="ECO:0000313" key="3">
    <source>
        <dbReference type="Proteomes" id="UP000050326"/>
    </source>
</evidence>
<dbReference type="Pfam" id="PF19700">
    <property type="entry name" value="DUF6198"/>
    <property type="match status" value="1"/>
</dbReference>